<protein>
    <recommendedName>
        <fullName evidence="3">DUF1552 domain-containing protein</fullName>
    </recommendedName>
</protein>
<sequence>MTKPHSKSMQYKSSNNARRTFLKGMGAVVGLPWLETLHAPALMASGGAPKQTTPTRMACIFFANGAIMEHWNPQGEGKDYELSRTLKPLAPVKDDCLVISGLAHDKARANGDGAGDHARCSAAFLTSSQPRKTGGADIQAGVSVDQVAAQRVGGDTPLPSLELGIEKGRQAGSCDSGYACAYQSNISWRSPNQPMAKEINPKLAFERLFGMSLDDAKQRQERDFYRSSILDLVSDDAKSLQRNLSRTDRQKVDEYFTSVREIERRIGQASPKKRAIPEDFDVPSGIPRDTAEHVRLMYDILTLAFQTDSTRVATYMLANGGSNARYEQLGVKGAHHQLSHHRNDNEKMEMIQKIDAFLVSEFSRFLQKLKSIPEGDGTLLDHSMIVYGSGISDANRHRHEDLPIVLAGRGSGTINSGRHLKLDKETPMANLFVSVLQRMNCDVSQFGDSTGALNGLS</sequence>
<reference evidence="2" key="1">
    <citation type="submission" date="2011-02" db="EMBL/GenBank/DDBJ databases">
        <title>The complete genome of Planctomyces brasiliensis DSM 5305.</title>
        <authorList>
            <person name="Lucas S."/>
            <person name="Copeland A."/>
            <person name="Lapidus A."/>
            <person name="Bruce D."/>
            <person name="Goodwin L."/>
            <person name="Pitluck S."/>
            <person name="Kyrpides N."/>
            <person name="Mavromatis K."/>
            <person name="Pagani I."/>
            <person name="Ivanova N."/>
            <person name="Ovchinnikova G."/>
            <person name="Lu M."/>
            <person name="Detter J.C."/>
            <person name="Han C."/>
            <person name="Land M."/>
            <person name="Hauser L."/>
            <person name="Markowitz V."/>
            <person name="Cheng J.-F."/>
            <person name="Hugenholtz P."/>
            <person name="Woyke T."/>
            <person name="Wu D."/>
            <person name="Tindall B."/>
            <person name="Pomrenke H.G."/>
            <person name="Brambilla E."/>
            <person name="Klenk H.-P."/>
            <person name="Eisen J.A."/>
        </authorList>
    </citation>
    <scope>NUCLEOTIDE SEQUENCE [LARGE SCALE GENOMIC DNA]</scope>
    <source>
        <strain evidence="2">ATCC 49424 / DSM 5305 / JCM 21570 / NBRC 103401 / IFAM 1448</strain>
    </source>
</reference>
<accession>F0SRY2</accession>
<evidence type="ECO:0000313" key="2">
    <source>
        <dbReference type="Proteomes" id="UP000006860"/>
    </source>
</evidence>
<dbReference type="Pfam" id="PF07586">
    <property type="entry name" value="HXXSHH"/>
    <property type="match status" value="1"/>
</dbReference>
<name>F0SRY2_RUBBR</name>
<dbReference type="STRING" id="756272.Plabr_2698"/>
<gene>
    <name evidence="1" type="ordered locus">Plabr_2698</name>
</gene>
<dbReference type="Proteomes" id="UP000006860">
    <property type="component" value="Chromosome"/>
</dbReference>
<dbReference type="eggNOG" id="COG2960">
    <property type="taxonomic scope" value="Bacteria"/>
</dbReference>
<dbReference type="InterPro" id="IPR006311">
    <property type="entry name" value="TAT_signal"/>
</dbReference>
<evidence type="ECO:0008006" key="3">
    <source>
        <dbReference type="Google" id="ProtNLM"/>
    </source>
</evidence>
<dbReference type="EMBL" id="CP002546">
    <property type="protein sequence ID" value="ADY60298.1"/>
    <property type="molecule type" value="Genomic_DNA"/>
</dbReference>
<proteinExistence type="predicted"/>
<organism evidence="1 2">
    <name type="scientific">Rubinisphaera brasiliensis (strain ATCC 49424 / DSM 5305 / JCM 21570 / IAM 15109 / NBRC 103401 / IFAM 1448)</name>
    <name type="common">Planctomyces brasiliensis</name>
    <dbReference type="NCBI Taxonomy" id="756272"/>
    <lineage>
        <taxon>Bacteria</taxon>
        <taxon>Pseudomonadati</taxon>
        <taxon>Planctomycetota</taxon>
        <taxon>Planctomycetia</taxon>
        <taxon>Planctomycetales</taxon>
        <taxon>Planctomycetaceae</taxon>
        <taxon>Rubinisphaera</taxon>
    </lineage>
</organism>
<dbReference type="InterPro" id="IPR011447">
    <property type="entry name" value="DUF1552"/>
</dbReference>
<dbReference type="HOGENOM" id="CLU_044709_0_0_0"/>
<dbReference type="KEGG" id="pbs:Plabr_2698"/>
<keyword evidence="2" id="KW-1185">Reference proteome</keyword>
<dbReference type="AlphaFoldDB" id="F0SRY2"/>
<dbReference type="RefSeq" id="WP_013629022.1">
    <property type="nucleotide sequence ID" value="NC_015174.1"/>
</dbReference>
<dbReference type="PROSITE" id="PS51318">
    <property type="entry name" value="TAT"/>
    <property type="match status" value="1"/>
</dbReference>
<evidence type="ECO:0000313" key="1">
    <source>
        <dbReference type="EMBL" id="ADY60298.1"/>
    </source>
</evidence>